<dbReference type="GO" id="GO:0016799">
    <property type="term" value="F:hydrolase activity, hydrolyzing N-glycosyl compounds"/>
    <property type="evidence" value="ECO:0007669"/>
    <property type="project" value="InterPro"/>
</dbReference>
<proteinExistence type="predicted"/>
<accession>A0A1E1LG57</accession>
<sequence>MPNSNLLGVNINYPSSYSALAVSAILTHYGHSDIPIGLRGPITNETFFDDYFYELGEFTSKVTYHWSNDSIPWKRLHDIWNPVSLYRKLLASQKDNSVTIASIGFFENLSGLLNSTADEYSHLSGRDLITRKVSQLVVMGGRYPSGSEYNFFGDDPLATAHVINTWPSQVPIVFSGGELGENVQSGGLPTRDAPEDDPVRAAYRWYVGYNQTRSSWDPLTVLYAVQGLGDVFEYGNTRGYNHVFANGSNEWFLDGKRRDQKWLRLKVDNVTAAARLDQLFLVGANFKSLTA</sequence>
<evidence type="ECO:0000313" key="2">
    <source>
        <dbReference type="Proteomes" id="UP000178912"/>
    </source>
</evidence>
<dbReference type="OrthoDB" id="187522at2759"/>
<organism evidence="1 2">
    <name type="scientific">Rhynchosporium agropyri</name>
    <dbReference type="NCBI Taxonomy" id="914238"/>
    <lineage>
        <taxon>Eukaryota</taxon>
        <taxon>Fungi</taxon>
        <taxon>Dikarya</taxon>
        <taxon>Ascomycota</taxon>
        <taxon>Pezizomycotina</taxon>
        <taxon>Leotiomycetes</taxon>
        <taxon>Helotiales</taxon>
        <taxon>Ploettnerulaceae</taxon>
        <taxon>Rhynchosporium</taxon>
    </lineage>
</organism>
<protein>
    <submittedName>
        <fullName evidence="1">Uncharacterized protein</fullName>
    </submittedName>
</protein>
<evidence type="ECO:0000313" key="1">
    <source>
        <dbReference type="EMBL" id="CZT09508.1"/>
    </source>
</evidence>
<dbReference type="Proteomes" id="UP000178912">
    <property type="component" value="Unassembled WGS sequence"/>
</dbReference>
<reference evidence="2" key="1">
    <citation type="submission" date="2016-03" db="EMBL/GenBank/DDBJ databases">
        <authorList>
            <person name="Guldener U."/>
        </authorList>
    </citation>
    <scope>NUCLEOTIDE SEQUENCE [LARGE SCALE GENOMIC DNA]</scope>
    <source>
        <strain evidence="2">04CH-RAC-A.6.1</strain>
    </source>
</reference>
<keyword evidence="2" id="KW-1185">Reference proteome</keyword>
<gene>
    <name evidence="1" type="ORF">RAG0_14251</name>
</gene>
<name>A0A1E1LG57_9HELO</name>
<dbReference type="InterPro" id="IPR036452">
    <property type="entry name" value="Ribo_hydro-like"/>
</dbReference>
<dbReference type="SUPFAM" id="SSF53590">
    <property type="entry name" value="Nucleoside hydrolase"/>
    <property type="match status" value="1"/>
</dbReference>
<dbReference type="PANTHER" id="PTHR43264:SF1">
    <property type="entry name" value="INOSINE_URIDINE-PREFERRING NUCLEOSIDE HYDROLASE DOMAIN-CONTAINING PROTEIN"/>
    <property type="match status" value="1"/>
</dbReference>
<dbReference type="AlphaFoldDB" id="A0A1E1LG57"/>
<dbReference type="PANTHER" id="PTHR43264">
    <property type="match status" value="1"/>
</dbReference>
<dbReference type="Gene3D" id="3.90.245.10">
    <property type="entry name" value="Ribonucleoside hydrolase-like"/>
    <property type="match status" value="1"/>
</dbReference>
<dbReference type="EMBL" id="FJUX01000116">
    <property type="protein sequence ID" value="CZT09508.1"/>
    <property type="molecule type" value="Genomic_DNA"/>
</dbReference>